<evidence type="ECO:0000313" key="2">
    <source>
        <dbReference type="Proteomes" id="UP001500305"/>
    </source>
</evidence>
<accession>A0ABP5RHV4</accession>
<gene>
    <name evidence="1" type="ORF">GCM10010430_50910</name>
</gene>
<dbReference type="Proteomes" id="UP001500305">
    <property type="component" value="Unassembled WGS sequence"/>
</dbReference>
<keyword evidence="2" id="KW-1185">Reference proteome</keyword>
<proteinExistence type="predicted"/>
<protein>
    <submittedName>
        <fullName evidence="1">Uncharacterized protein</fullName>
    </submittedName>
</protein>
<sequence>MTTTLDTDTTPVTPALLVARQLQVTRPRGESWPATVQDREMVSARLTAEPFAPSCDNNGRRSGLRLLLDRERIPRPLRTPQGLHRHLRPRVRHPVGGSGYRICAGRGISDGVRNVDHTPVQASRPGLVQSVMSLLVATTSVRPEGENPAARSSE</sequence>
<dbReference type="EMBL" id="BAAATR010000025">
    <property type="protein sequence ID" value="GAA2260650.1"/>
    <property type="molecule type" value="Genomic_DNA"/>
</dbReference>
<evidence type="ECO:0000313" key="1">
    <source>
        <dbReference type="EMBL" id="GAA2260650.1"/>
    </source>
</evidence>
<reference evidence="2" key="1">
    <citation type="journal article" date="2019" name="Int. J. Syst. Evol. Microbiol.">
        <title>The Global Catalogue of Microorganisms (GCM) 10K type strain sequencing project: providing services to taxonomists for standard genome sequencing and annotation.</title>
        <authorList>
            <consortium name="The Broad Institute Genomics Platform"/>
            <consortium name="The Broad Institute Genome Sequencing Center for Infectious Disease"/>
            <person name="Wu L."/>
            <person name="Ma J."/>
        </authorList>
    </citation>
    <scope>NUCLEOTIDE SEQUENCE [LARGE SCALE GENOMIC DNA]</scope>
    <source>
        <strain evidence="2">JCM 7356</strain>
    </source>
</reference>
<name>A0ABP5RHV4_9ACTN</name>
<organism evidence="1 2">
    <name type="scientific">Kitasatospora cystarginea</name>
    <dbReference type="NCBI Taxonomy" id="58350"/>
    <lineage>
        <taxon>Bacteria</taxon>
        <taxon>Bacillati</taxon>
        <taxon>Actinomycetota</taxon>
        <taxon>Actinomycetes</taxon>
        <taxon>Kitasatosporales</taxon>
        <taxon>Streptomycetaceae</taxon>
        <taxon>Kitasatospora</taxon>
    </lineage>
</organism>
<comment type="caution">
    <text evidence="1">The sequence shown here is derived from an EMBL/GenBank/DDBJ whole genome shotgun (WGS) entry which is preliminary data.</text>
</comment>